<dbReference type="PANTHER" id="PTHR43312:SF1">
    <property type="entry name" value="NADP-DEPENDENT OXIDOREDUCTASE DOMAIN-CONTAINING PROTEIN"/>
    <property type="match status" value="1"/>
</dbReference>
<dbReference type="PANTHER" id="PTHR43312">
    <property type="entry name" value="D-THREO-ALDOSE 1-DEHYDROGENASE"/>
    <property type="match status" value="1"/>
</dbReference>
<dbReference type="Gene3D" id="3.20.20.100">
    <property type="entry name" value="NADP-dependent oxidoreductase domain"/>
    <property type="match status" value="1"/>
</dbReference>
<protein>
    <submittedName>
        <fullName evidence="2">Aldo/keto reductase</fullName>
    </submittedName>
</protein>
<evidence type="ECO:0000313" key="2">
    <source>
        <dbReference type="EMBL" id="HGZ42487.1"/>
    </source>
</evidence>
<name>A0A832MJ53_UNCEI</name>
<dbReference type="InterPro" id="IPR036812">
    <property type="entry name" value="NAD(P)_OxRdtase_dom_sf"/>
</dbReference>
<proteinExistence type="predicted"/>
<dbReference type="InterPro" id="IPR053135">
    <property type="entry name" value="AKR2_Oxidoreductase"/>
</dbReference>
<feature type="domain" description="NADP-dependent oxidoreductase" evidence="1">
    <location>
        <begin position="22"/>
        <end position="204"/>
    </location>
</feature>
<dbReference type="EMBL" id="DSQF01000005">
    <property type="protein sequence ID" value="HGZ42487.1"/>
    <property type="molecule type" value="Genomic_DNA"/>
</dbReference>
<dbReference type="InterPro" id="IPR023210">
    <property type="entry name" value="NADP_OxRdtase_dom"/>
</dbReference>
<evidence type="ECO:0000259" key="1">
    <source>
        <dbReference type="Pfam" id="PF00248"/>
    </source>
</evidence>
<sequence>MPLRPLGRTGHRVRLFSLGGQATLEKPGTEEESLRIIHRALDLGVNYIDTARRYGQGISEGYIGRVMKTRRREAFLASKTRDRTYDGSMRSLEESLAALQTDRLDLWQLHNVMTDEDLDRIFAKDGAIRALEKAREQKLTRFVGITGHYDPFVLRRGIERYPFDTILMALNAADRHRASFIEHLLPVAVEKRMGVIGMKIPARGRMFRDGGITSMKDAMSYVLTLPVSTVIVGLSTLEELEENVRIAREFRPLEPAESARLEALAKPYAEDAMFFKAPA</sequence>
<reference evidence="2" key="1">
    <citation type="journal article" date="2020" name="mSystems">
        <title>Genome- and Community-Level Interaction Insights into Carbon Utilization and Element Cycling Functions of Hydrothermarchaeota in Hydrothermal Sediment.</title>
        <authorList>
            <person name="Zhou Z."/>
            <person name="Liu Y."/>
            <person name="Xu W."/>
            <person name="Pan J."/>
            <person name="Luo Z.H."/>
            <person name="Li M."/>
        </authorList>
    </citation>
    <scope>NUCLEOTIDE SEQUENCE [LARGE SCALE GENOMIC DNA]</scope>
    <source>
        <strain evidence="2">SpSt-381</strain>
    </source>
</reference>
<gene>
    <name evidence="2" type="ORF">ENR23_03495</name>
</gene>
<dbReference type="AlphaFoldDB" id="A0A832MJ53"/>
<organism evidence="2">
    <name type="scientific">Eiseniibacteriota bacterium</name>
    <dbReference type="NCBI Taxonomy" id="2212470"/>
    <lineage>
        <taxon>Bacteria</taxon>
        <taxon>Candidatus Eiseniibacteriota</taxon>
    </lineage>
</organism>
<accession>A0A832MJ53</accession>
<dbReference type="SUPFAM" id="SSF51430">
    <property type="entry name" value="NAD(P)-linked oxidoreductase"/>
    <property type="match status" value="1"/>
</dbReference>
<comment type="caution">
    <text evidence="2">The sequence shown here is derived from an EMBL/GenBank/DDBJ whole genome shotgun (WGS) entry which is preliminary data.</text>
</comment>
<dbReference type="CDD" id="cd19100">
    <property type="entry name" value="AKR_unchar"/>
    <property type="match status" value="1"/>
</dbReference>
<dbReference type="Pfam" id="PF00248">
    <property type="entry name" value="Aldo_ket_red"/>
    <property type="match status" value="1"/>
</dbReference>